<evidence type="ECO:0000313" key="1">
    <source>
        <dbReference type="EMBL" id="MCI04915.1"/>
    </source>
</evidence>
<organism evidence="1 2">
    <name type="scientific">Trifolium medium</name>
    <dbReference type="NCBI Taxonomy" id="97028"/>
    <lineage>
        <taxon>Eukaryota</taxon>
        <taxon>Viridiplantae</taxon>
        <taxon>Streptophyta</taxon>
        <taxon>Embryophyta</taxon>
        <taxon>Tracheophyta</taxon>
        <taxon>Spermatophyta</taxon>
        <taxon>Magnoliopsida</taxon>
        <taxon>eudicotyledons</taxon>
        <taxon>Gunneridae</taxon>
        <taxon>Pentapetalae</taxon>
        <taxon>rosids</taxon>
        <taxon>fabids</taxon>
        <taxon>Fabales</taxon>
        <taxon>Fabaceae</taxon>
        <taxon>Papilionoideae</taxon>
        <taxon>50 kb inversion clade</taxon>
        <taxon>NPAAA clade</taxon>
        <taxon>Hologalegina</taxon>
        <taxon>IRL clade</taxon>
        <taxon>Trifolieae</taxon>
        <taxon>Trifolium</taxon>
    </lineage>
</organism>
<dbReference type="Proteomes" id="UP000265520">
    <property type="component" value="Unassembled WGS sequence"/>
</dbReference>
<accession>A0A392P279</accession>
<protein>
    <submittedName>
        <fullName evidence="1">WPP domain-interacting protein 1</fullName>
    </submittedName>
</protein>
<dbReference type="PANTHER" id="PTHR34562:SF8">
    <property type="entry name" value="WPP DOMAIN-INTERACTING PROTEIN 1"/>
    <property type="match status" value="1"/>
</dbReference>
<sequence>MECAIPDNHFVCALAELQKFREIDTEVVSPDDDTSKCSSASAGITAVDLELHKSDLSGHSSAEEIKQGASNPLEFQILNLTQHVNLLESKLEELQGVLAVKDSRIVELETVLSSGKFPKEESANTVGLSEEKHREVEYEVEVLFRQKIEAEVEYLAITKVMQNLKVGADLQLKLLEEQEELSENQEHVLNKLVGAESRASALKNKAEELEKYVGDSLIVEESFMLQKRLSLNSGVVVPT</sequence>
<proteinExistence type="predicted"/>
<name>A0A392P279_9FABA</name>
<dbReference type="AlphaFoldDB" id="A0A392P279"/>
<comment type="caution">
    <text evidence="1">The sequence shown here is derived from an EMBL/GenBank/DDBJ whole genome shotgun (WGS) entry which is preliminary data.</text>
</comment>
<evidence type="ECO:0000313" key="2">
    <source>
        <dbReference type="Proteomes" id="UP000265520"/>
    </source>
</evidence>
<dbReference type="PANTHER" id="PTHR34562">
    <property type="entry name" value="WPP DOMAIN-INTERACTING PROTEIN 2"/>
    <property type="match status" value="1"/>
</dbReference>
<dbReference type="InterPro" id="IPR044696">
    <property type="entry name" value="WIP1/2/3"/>
</dbReference>
<dbReference type="EMBL" id="LXQA010056973">
    <property type="protein sequence ID" value="MCI04915.1"/>
    <property type="molecule type" value="Genomic_DNA"/>
</dbReference>
<keyword evidence="2" id="KW-1185">Reference proteome</keyword>
<reference evidence="1 2" key="1">
    <citation type="journal article" date="2018" name="Front. Plant Sci.">
        <title>Red Clover (Trifolium pratense) and Zigzag Clover (T. medium) - A Picture of Genomic Similarities and Differences.</title>
        <authorList>
            <person name="Dluhosova J."/>
            <person name="Istvanek J."/>
            <person name="Nedelnik J."/>
            <person name="Repkova J."/>
        </authorList>
    </citation>
    <scope>NUCLEOTIDE SEQUENCE [LARGE SCALE GENOMIC DNA]</scope>
    <source>
        <strain evidence="2">cv. 10/8</strain>
        <tissue evidence="1">Leaf</tissue>
    </source>
</reference>